<accession>A0A655JTG7</accession>
<dbReference type="AlphaFoldDB" id="A0A655JTG7"/>
<organism evidence="1 2">
    <name type="scientific">Mycobacterium tuberculosis</name>
    <dbReference type="NCBI Taxonomy" id="1773"/>
    <lineage>
        <taxon>Bacteria</taxon>
        <taxon>Bacillati</taxon>
        <taxon>Actinomycetota</taxon>
        <taxon>Actinomycetes</taxon>
        <taxon>Mycobacteriales</taxon>
        <taxon>Mycobacteriaceae</taxon>
        <taxon>Mycobacterium</taxon>
        <taxon>Mycobacterium tuberculosis complex</taxon>
    </lineage>
</organism>
<protein>
    <submittedName>
        <fullName evidence="1">Uncharacterized protein</fullName>
    </submittedName>
</protein>
<name>A0A655JTG7_MYCTX</name>
<evidence type="ECO:0000313" key="2">
    <source>
        <dbReference type="Proteomes" id="UP000048600"/>
    </source>
</evidence>
<gene>
    <name evidence="1" type="ORF">ERS007741_04751</name>
</gene>
<dbReference type="Proteomes" id="UP000048600">
    <property type="component" value="Unassembled WGS sequence"/>
</dbReference>
<sequence>MKKTLPVSPFLTSRVISARASSTSARTSVDICVVASLIRSPIDGSAGPACGSANGIVVSVLGTPFLRSILLTDGPLDSIARLALASGGTPP</sequence>
<dbReference type="EMBL" id="CHKL01001220">
    <property type="protein sequence ID" value="COX81644.1"/>
    <property type="molecule type" value="Genomic_DNA"/>
</dbReference>
<reference evidence="1 2" key="1">
    <citation type="submission" date="2015-03" db="EMBL/GenBank/DDBJ databases">
        <authorList>
            <consortium name="Pathogen Informatics"/>
        </authorList>
    </citation>
    <scope>NUCLEOTIDE SEQUENCE [LARGE SCALE GENOMIC DNA]</scope>
    <source>
        <strain evidence="1 2">P00601463</strain>
    </source>
</reference>
<evidence type="ECO:0000313" key="1">
    <source>
        <dbReference type="EMBL" id="COX81644.1"/>
    </source>
</evidence>
<proteinExistence type="predicted"/>